<reference evidence="2" key="2">
    <citation type="submission" date="2021-04" db="EMBL/GenBank/DDBJ databases">
        <authorList>
            <person name="Gilroy R."/>
        </authorList>
    </citation>
    <scope>NUCLEOTIDE SEQUENCE</scope>
    <source>
        <strain evidence="2">ChiW4-1371</strain>
    </source>
</reference>
<name>A0A9D2KDJ2_9BACT</name>
<dbReference type="Proteomes" id="UP000824176">
    <property type="component" value="Unassembled WGS sequence"/>
</dbReference>
<dbReference type="EMBL" id="DXAQ01000135">
    <property type="protein sequence ID" value="HIZ90098.1"/>
    <property type="molecule type" value="Genomic_DNA"/>
</dbReference>
<organism evidence="2 3">
    <name type="scientific">Candidatus Mucispirillum faecigallinarum</name>
    <dbReference type="NCBI Taxonomy" id="2838699"/>
    <lineage>
        <taxon>Bacteria</taxon>
        <taxon>Pseudomonadati</taxon>
        <taxon>Deferribacterota</taxon>
        <taxon>Deferribacteres</taxon>
        <taxon>Deferribacterales</taxon>
        <taxon>Mucispirillaceae</taxon>
        <taxon>Mucispirillum</taxon>
    </lineage>
</organism>
<dbReference type="AlphaFoldDB" id="A0A9D2KDJ2"/>
<comment type="caution">
    <text evidence="2">The sequence shown here is derived from an EMBL/GenBank/DDBJ whole genome shotgun (WGS) entry which is preliminary data.</text>
</comment>
<evidence type="ECO:0000313" key="2">
    <source>
        <dbReference type="EMBL" id="HIZ90098.1"/>
    </source>
</evidence>
<reference evidence="2" key="1">
    <citation type="journal article" date="2021" name="PeerJ">
        <title>Extensive microbial diversity within the chicken gut microbiome revealed by metagenomics and culture.</title>
        <authorList>
            <person name="Gilroy R."/>
            <person name="Ravi A."/>
            <person name="Getino M."/>
            <person name="Pursley I."/>
            <person name="Horton D.L."/>
            <person name="Alikhan N.F."/>
            <person name="Baker D."/>
            <person name="Gharbi K."/>
            <person name="Hall N."/>
            <person name="Watson M."/>
            <person name="Adriaenssens E.M."/>
            <person name="Foster-Nyarko E."/>
            <person name="Jarju S."/>
            <person name="Secka A."/>
            <person name="Antonio M."/>
            <person name="Oren A."/>
            <person name="Chaudhuri R.R."/>
            <person name="La Ragione R."/>
            <person name="Hildebrand F."/>
            <person name="Pallen M.J."/>
        </authorList>
    </citation>
    <scope>NUCLEOTIDE SEQUENCE</scope>
    <source>
        <strain evidence="2">ChiW4-1371</strain>
    </source>
</reference>
<evidence type="ECO:0000313" key="3">
    <source>
        <dbReference type="Proteomes" id="UP000824176"/>
    </source>
</evidence>
<accession>A0A9D2KDJ2</accession>
<protein>
    <recommendedName>
        <fullName evidence="4">Porin</fullName>
    </recommendedName>
</protein>
<feature type="chain" id="PRO_5039478992" description="Porin" evidence="1">
    <location>
        <begin position="20"/>
        <end position="388"/>
    </location>
</feature>
<proteinExistence type="predicted"/>
<sequence length="388" mass="42757">MKKALFSLIMAFITVPAFAVEFENGDFKANIYGEIYGDAFYFNNHSSDTVTNTFGSQAFVGSSLLGVELSYGNVTGTFEAGLGDPVRRFFMTYRFGGNENHYIIIGRDTNIATYSFGMVSNDLQSLNDLGTLADNRRLQVKYGINGFEIAVIMPSLGGGWNSDNTDDTGYKLSAVDENTRNALYTPFNVLPRVELGYTYTNDSLEFKVFGAYGAYMYSDNNKIASDKVFHSYNIGFGGQADFGNSFLQFTGWYGMNLDLMDSLGNYKSRVVSVNDNTKKMSIFLTNDDGSVNYDSQAENIQSAGMAIGLGHTFNDMFTPQIGVGYTVNFGDGYAQMDDALGTYLNCIIQITDWFSITPEVAYIDYMQDSSGNKEGYEIRAGAVAAVIF</sequence>
<keyword evidence="1" id="KW-0732">Signal</keyword>
<evidence type="ECO:0008006" key="4">
    <source>
        <dbReference type="Google" id="ProtNLM"/>
    </source>
</evidence>
<evidence type="ECO:0000256" key="1">
    <source>
        <dbReference type="SAM" id="SignalP"/>
    </source>
</evidence>
<feature type="signal peptide" evidence="1">
    <location>
        <begin position="1"/>
        <end position="19"/>
    </location>
</feature>
<gene>
    <name evidence="2" type="ORF">H9804_09125</name>
</gene>